<accession>A0A7G8BPF7</accession>
<dbReference type="GO" id="GO:0007165">
    <property type="term" value="P:signal transduction"/>
    <property type="evidence" value="ECO:0007669"/>
    <property type="project" value="InterPro"/>
</dbReference>
<dbReference type="PROSITE" id="PS50104">
    <property type="entry name" value="TIR"/>
    <property type="match status" value="1"/>
</dbReference>
<reference evidence="2 3" key="1">
    <citation type="submission" date="2020-08" db="EMBL/GenBank/DDBJ databases">
        <title>Edaphobacter telluris sp. nov. and Acidobacterium dinghuensis sp. nov., two acidobacteria isolated from forest soil.</title>
        <authorList>
            <person name="Fu J."/>
            <person name="Qiu L."/>
        </authorList>
    </citation>
    <scope>NUCLEOTIDE SEQUENCE [LARGE SCALE GENOMIC DNA]</scope>
    <source>
        <strain evidence="2">4Y35</strain>
    </source>
</reference>
<organism evidence="2 3">
    <name type="scientific">Alloacidobacterium dinghuense</name>
    <dbReference type="NCBI Taxonomy" id="2763107"/>
    <lineage>
        <taxon>Bacteria</taxon>
        <taxon>Pseudomonadati</taxon>
        <taxon>Acidobacteriota</taxon>
        <taxon>Terriglobia</taxon>
        <taxon>Terriglobales</taxon>
        <taxon>Acidobacteriaceae</taxon>
        <taxon>Alloacidobacterium</taxon>
    </lineage>
</organism>
<dbReference type="SUPFAM" id="SSF52200">
    <property type="entry name" value="Toll/Interleukin receptor TIR domain"/>
    <property type="match status" value="1"/>
</dbReference>
<evidence type="ECO:0000313" key="3">
    <source>
        <dbReference type="Proteomes" id="UP000515312"/>
    </source>
</evidence>
<gene>
    <name evidence="2" type="ORF">H7849_11345</name>
</gene>
<keyword evidence="3" id="KW-1185">Reference proteome</keyword>
<dbReference type="AlphaFoldDB" id="A0A7G8BPF7"/>
<dbReference type="KEGG" id="adin:H7849_11345"/>
<feature type="domain" description="TIR" evidence="1">
    <location>
        <begin position="14"/>
        <end position="173"/>
    </location>
</feature>
<dbReference type="Proteomes" id="UP000515312">
    <property type="component" value="Chromosome"/>
</dbReference>
<dbReference type="InterPro" id="IPR000157">
    <property type="entry name" value="TIR_dom"/>
</dbReference>
<sequence length="448" mass="51323">MTKRAKGMAFVPGYDHDVFVSYAHGDDREWVSRFAGRLEAELKKKLGDAADVWLDTVELRATQDYRKEIPASVTNSAVFLLLPSPAYLRSQYCVEKECQAFADTLPLKEARFTGDEFANQLYALRCPIEQIDDNIHWKLFPGLSDIPFFDTKGTFPIDDSRFNEAFSRVAQTLTDLLKRMRNRCTSVFLYPRKLDEDLQQAGEGLANELADRSYRLLPENFVGQEDELRRASLAVFLMGEKYDKRVKELVEVAIQNAIPWVVWCSPASQATQVPEQMALLDLLEQMDSPKKTWLNANVPISELKEEVRSLLKADIQPEVVGKRRIYLIYKSADRTERLNAGRIATSFDEEFQFDHPDDPAQHTARLLKSSGVLLLWGNADEVWCASQFMEVRQSAKVKGLCVFDPKETKNSALAQISEKASDFYVAEEFGKFDRSRLERFFDQIRRPV</sequence>
<evidence type="ECO:0000313" key="2">
    <source>
        <dbReference type="EMBL" id="QNI34427.1"/>
    </source>
</evidence>
<dbReference type="EMBL" id="CP060394">
    <property type="protein sequence ID" value="QNI34427.1"/>
    <property type="molecule type" value="Genomic_DNA"/>
</dbReference>
<dbReference type="Pfam" id="PF13676">
    <property type="entry name" value="TIR_2"/>
    <property type="match status" value="1"/>
</dbReference>
<evidence type="ECO:0000259" key="1">
    <source>
        <dbReference type="PROSITE" id="PS50104"/>
    </source>
</evidence>
<protein>
    <submittedName>
        <fullName evidence="2">TIR domain-containing protein</fullName>
    </submittedName>
</protein>
<dbReference type="InterPro" id="IPR035897">
    <property type="entry name" value="Toll_tir_struct_dom_sf"/>
</dbReference>
<dbReference type="Gene3D" id="3.40.50.10140">
    <property type="entry name" value="Toll/interleukin-1 receptor homology (TIR) domain"/>
    <property type="match status" value="1"/>
</dbReference>
<name>A0A7G8BPF7_9BACT</name>
<proteinExistence type="predicted"/>